<dbReference type="AlphaFoldDB" id="A0A9W7BGB1"/>
<proteinExistence type="predicted"/>
<organism evidence="1 2">
    <name type="scientific">Triparma laevis f. inornata</name>
    <dbReference type="NCBI Taxonomy" id="1714386"/>
    <lineage>
        <taxon>Eukaryota</taxon>
        <taxon>Sar</taxon>
        <taxon>Stramenopiles</taxon>
        <taxon>Ochrophyta</taxon>
        <taxon>Bolidophyceae</taxon>
        <taxon>Parmales</taxon>
        <taxon>Triparmaceae</taxon>
        <taxon>Triparma</taxon>
    </lineage>
</organism>
<dbReference type="EMBL" id="BLQM01000372">
    <property type="protein sequence ID" value="GMH86198.1"/>
    <property type="molecule type" value="Genomic_DNA"/>
</dbReference>
<protein>
    <submittedName>
        <fullName evidence="1">Uncharacterized protein</fullName>
    </submittedName>
</protein>
<accession>A0A9W7BGB1</accession>
<evidence type="ECO:0000313" key="1">
    <source>
        <dbReference type="EMBL" id="GMH86198.1"/>
    </source>
</evidence>
<sequence length="76" mass="8316">MNALYISTGTSAASAKSSLLVALAPSVVYPEIRRLTFVVSGGKGVRGKYDLSLYKECKILNLYIEAEDAPGLWREY</sequence>
<reference evidence="2" key="1">
    <citation type="journal article" date="2023" name="Commun. Biol.">
        <title>Genome analysis of Parmales, the sister group of diatoms, reveals the evolutionary specialization of diatoms from phago-mixotrophs to photoautotrophs.</title>
        <authorList>
            <person name="Ban H."/>
            <person name="Sato S."/>
            <person name="Yoshikawa S."/>
            <person name="Yamada K."/>
            <person name="Nakamura Y."/>
            <person name="Ichinomiya M."/>
            <person name="Sato N."/>
            <person name="Blanc-Mathieu R."/>
            <person name="Endo H."/>
            <person name="Kuwata A."/>
            <person name="Ogata H."/>
        </authorList>
    </citation>
    <scope>NUCLEOTIDE SEQUENCE [LARGE SCALE GENOMIC DNA]</scope>
</reference>
<gene>
    <name evidence="1" type="ORF">TL16_g10467</name>
</gene>
<dbReference type="Proteomes" id="UP001162640">
    <property type="component" value="Unassembled WGS sequence"/>
</dbReference>
<name>A0A9W7BGB1_9STRA</name>
<comment type="caution">
    <text evidence="1">The sequence shown here is derived from an EMBL/GenBank/DDBJ whole genome shotgun (WGS) entry which is preliminary data.</text>
</comment>
<evidence type="ECO:0000313" key="2">
    <source>
        <dbReference type="Proteomes" id="UP001162640"/>
    </source>
</evidence>